<dbReference type="Proteomes" id="UP000288859">
    <property type="component" value="Unassembled WGS sequence"/>
</dbReference>
<feature type="compositionally biased region" description="Low complexity" evidence="10">
    <location>
        <begin position="90"/>
        <end position="105"/>
    </location>
</feature>
<feature type="region of interest" description="Disordered" evidence="10">
    <location>
        <begin position="63"/>
        <end position="163"/>
    </location>
</feature>
<dbReference type="PROSITE" id="PS00518">
    <property type="entry name" value="ZF_RING_1"/>
    <property type="match status" value="1"/>
</dbReference>
<dbReference type="InterPro" id="IPR013083">
    <property type="entry name" value="Znf_RING/FYVE/PHD"/>
</dbReference>
<accession>A0A438MWR4</accession>
<feature type="domain" description="RING-type" evidence="11">
    <location>
        <begin position="861"/>
        <end position="910"/>
    </location>
</feature>
<keyword evidence="7" id="KW-0862">Zinc</keyword>
<dbReference type="GO" id="GO:0016787">
    <property type="term" value="F:hydrolase activity"/>
    <property type="evidence" value="ECO:0007669"/>
    <property type="project" value="UniProtKB-KW"/>
</dbReference>
<evidence type="ECO:0000256" key="8">
    <source>
        <dbReference type="ARBA" id="ARBA00022840"/>
    </source>
</evidence>
<evidence type="ECO:0000259" key="12">
    <source>
        <dbReference type="PROSITE" id="PS51192"/>
    </source>
</evidence>
<feature type="compositionally biased region" description="Polar residues" evidence="10">
    <location>
        <begin position="288"/>
        <end position="317"/>
    </location>
</feature>
<dbReference type="InterPro" id="IPR001841">
    <property type="entry name" value="Znf_RING"/>
</dbReference>
<dbReference type="PANTHER" id="PTHR45626">
    <property type="entry name" value="TRANSCRIPTION TERMINATION FACTOR 2-RELATED"/>
    <property type="match status" value="1"/>
</dbReference>
<feature type="region of interest" description="Disordered" evidence="10">
    <location>
        <begin position="211"/>
        <end position="334"/>
    </location>
</feature>
<dbReference type="SMART" id="SM00487">
    <property type="entry name" value="DEXDc"/>
    <property type="match status" value="1"/>
</dbReference>
<dbReference type="InterPro" id="IPR014001">
    <property type="entry name" value="Helicase_ATP-bd"/>
</dbReference>
<feature type="domain" description="Helicase ATP-binding" evidence="12">
    <location>
        <begin position="503"/>
        <end position="691"/>
    </location>
</feature>
<feature type="compositionally biased region" description="Acidic residues" evidence="10">
    <location>
        <begin position="938"/>
        <end position="963"/>
    </location>
</feature>
<dbReference type="GO" id="GO:0005737">
    <property type="term" value="C:cytoplasm"/>
    <property type="evidence" value="ECO:0007669"/>
    <property type="project" value="TreeGrafter"/>
</dbReference>
<evidence type="ECO:0000259" key="11">
    <source>
        <dbReference type="PROSITE" id="PS50089"/>
    </source>
</evidence>
<keyword evidence="8" id="KW-0067">ATP-binding</keyword>
<keyword evidence="6" id="KW-0347">Helicase</keyword>
<gene>
    <name evidence="14" type="ORF">B0A52_08699</name>
</gene>
<dbReference type="Gene3D" id="3.30.40.10">
    <property type="entry name" value="Zinc/RING finger domain, C3HC4 (zinc finger)"/>
    <property type="match status" value="1"/>
</dbReference>
<dbReference type="Pfam" id="PF00176">
    <property type="entry name" value="SNF2-rel_dom"/>
    <property type="match status" value="1"/>
</dbReference>
<dbReference type="VEuPathDB" id="FungiDB:PV10_00822"/>
<evidence type="ECO:0000256" key="7">
    <source>
        <dbReference type="ARBA" id="ARBA00022833"/>
    </source>
</evidence>
<dbReference type="CDD" id="cd18008">
    <property type="entry name" value="DEXDc_SHPRH-like"/>
    <property type="match status" value="1"/>
</dbReference>
<dbReference type="GO" id="GO:0000724">
    <property type="term" value="P:double-strand break repair via homologous recombination"/>
    <property type="evidence" value="ECO:0007669"/>
    <property type="project" value="TreeGrafter"/>
</dbReference>
<evidence type="ECO:0000256" key="3">
    <source>
        <dbReference type="ARBA" id="ARBA00022741"/>
    </source>
</evidence>
<evidence type="ECO:0000313" key="15">
    <source>
        <dbReference type="Proteomes" id="UP000288859"/>
    </source>
</evidence>
<feature type="domain" description="Helicase C-terminal" evidence="13">
    <location>
        <begin position="1054"/>
        <end position="1228"/>
    </location>
</feature>
<feature type="compositionally biased region" description="Basic and acidic residues" evidence="10">
    <location>
        <begin position="245"/>
        <end position="255"/>
    </location>
</feature>
<keyword evidence="3" id="KW-0547">Nucleotide-binding</keyword>
<dbReference type="Pfam" id="PF13920">
    <property type="entry name" value="zf-C3HC4_3"/>
    <property type="match status" value="1"/>
</dbReference>
<dbReference type="Pfam" id="PF00271">
    <property type="entry name" value="Helicase_C"/>
    <property type="match status" value="1"/>
</dbReference>
<dbReference type="PANTHER" id="PTHR45626:SF16">
    <property type="entry name" value="ATP-DEPENDENT HELICASE ULS1"/>
    <property type="match status" value="1"/>
</dbReference>
<dbReference type="InterPro" id="IPR001650">
    <property type="entry name" value="Helicase_C-like"/>
</dbReference>
<dbReference type="EMBL" id="NAJM01000040">
    <property type="protein sequence ID" value="RVX68191.1"/>
    <property type="molecule type" value="Genomic_DNA"/>
</dbReference>
<dbReference type="InterPro" id="IPR050628">
    <property type="entry name" value="SNF2_RAD54_helicase_TF"/>
</dbReference>
<dbReference type="CDD" id="cd16449">
    <property type="entry name" value="RING-HC"/>
    <property type="match status" value="1"/>
</dbReference>
<dbReference type="PROSITE" id="PS51194">
    <property type="entry name" value="HELICASE_CTER"/>
    <property type="match status" value="1"/>
</dbReference>
<dbReference type="InterPro" id="IPR049730">
    <property type="entry name" value="SNF2/RAD54-like_C"/>
</dbReference>
<dbReference type="Gene3D" id="3.40.50.300">
    <property type="entry name" value="P-loop containing nucleotide triphosphate hydrolases"/>
    <property type="match status" value="1"/>
</dbReference>
<evidence type="ECO:0000256" key="2">
    <source>
        <dbReference type="ARBA" id="ARBA00022723"/>
    </source>
</evidence>
<feature type="compositionally biased region" description="Low complexity" evidence="10">
    <location>
        <begin position="142"/>
        <end position="161"/>
    </location>
</feature>
<evidence type="ECO:0000256" key="4">
    <source>
        <dbReference type="ARBA" id="ARBA00022771"/>
    </source>
</evidence>
<feature type="region of interest" description="Disordered" evidence="10">
    <location>
        <begin position="924"/>
        <end position="1022"/>
    </location>
</feature>
<keyword evidence="4 9" id="KW-0863">Zinc-finger</keyword>
<evidence type="ECO:0000259" key="13">
    <source>
        <dbReference type="PROSITE" id="PS51194"/>
    </source>
</evidence>
<dbReference type="SUPFAM" id="SSF57850">
    <property type="entry name" value="RING/U-box"/>
    <property type="match status" value="1"/>
</dbReference>
<dbReference type="PROSITE" id="PS50089">
    <property type="entry name" value="ZF_RING_2"/>
    <property type="match status" value="1"/>
</dbReference>
<feature type="compositionally biased region" description="Low complexity" evidence="10">
    <location>
        <begin position="273"/>
        <end position="287"/>
    </location>
</feature>
<dbReference type="SMART" id="SM00490">
    <property type="entry name" value="HELICc"/>
    <property type="match status" value="1"/>
</dbReference>
<comment type="similarity">
    <text evidence="1">Belongs to the SNF2/RAD54 helicase family.</text>
</comment>
<dbReference type="InterPro" id="IPR027417">
    <property type="entry name" value="P-loop_NTPase"/>
</dbReference>
<dbReference type="GO" id="GO:0008270">
    <property type="term" value="F:zinc ion binding"/>
    <property type="evidence" value="ECO:0007669"/>
    <property type="project" value="UniProtKB-KW"/>
</dbReference>
<keyword evidence="5" id="KW-0378">Hydrolase</keyword>
<reference evidence="14 15" key="1">
    <citation type="submission" date="2017-03" db="EMBL/GenBank/DDBJ databases">
        <title>Genomes of endolithic fungi from Antarctica.</title>
        <authorList>
            <person name="Coleine C."/>
            <person name="Masonjones S."/>
            <person name="Stajich J.E."/>
        </authorList>
    </citation>
    <scope>NUCLEOTIDE SEQUENCE [LARGE SCALE GENOMIC DNA]</scope>
    <source>
        <strain evidence="14 15">CCFEE 6314</strain>
    </source>
</reference>
<dbReference type="SUPFAM" id="SSF52540">
    <property type="entry name" value="P-loop containing nucleoside triphosphate hydrolases"/>
    <property type="match status" value="2"/>
</dbReference>
<feature type="compositionally biased region" description="Polar residues" evidence="10">
    <location>
        <begin position="257"/>
        <end position="272"/>
    </location>
</feature>
<dbReference type="CDD" id="cd18793">
    <property type="entry name" value="SF2_C_SNF"/>
    <property type="match status" value="1"/>
</dbReference>
<dbReference type="AlphaFoldDB" id="A0A438MWR4"/>
<dbReference type="InterPro" id="IPR000330">
    <property type="entry name" value="SNF2_N"/>
</dbReference>
<protein>
    <submittedName>
        <fullName evidence="14">Uncharacterized protein</fullName>
    </submittedName>
</protein>
<evidence type="ECO:0000256" key="1">
    <source>
        <dbReference type="ARBA" id="ARBA00007025"/>
    </source>
</evidence>
<dbReference type="SMART" id="SM00184">
    <property type="entry name" value="RING"/>
    <property type="match status" value="1"/>
</dbReference>
<evidence type="ECO:0000313" key="14">
    <source>
        <dbReference type="EMBL" id="RVX68191.1"/>
    </source>
</evidence>
<comment type="caution">
    <text evidence="14">The sequence shown here is derived from an EMBL/GenBank/DDBJ whole genome shotgun (WGS) entry which is preliminary data.</text>
</comment>
<proteinExistence type="inferred from homology"/>
<dbReference type="Gene3D" id="3.40.50.10810">
    <property type="entry name" value="Tandem AAA-ATPase domain"/>
    <property type="match status" value="1"/>
</dbReference>
<evidence type="ECO:0000256" key="10">
    <source>
        <dbReference type="SAM" id="MobiDB-lite"/>
    </source>
</evidence>
<keyword evidence="2" id="KW-0479">Metal-binding</keyword>
<evidence type="ECO:0000256" key="5">
    <source>
        <dbReference type="ARBA" id="ARBA00022801"/>
    </source>
</evidence>
<dbReference type="GO" id="GO:0004386">
    <property type="term" value="F:helicase activity"/>
    <property type="evidence" value="ECO:0007669"/>
    <property type="project" value="UniProtKB-KW"/>
</dbReference>
<dbReference type="InterPro" id="IPR038718">
    <property type="entry name" value="SNF2-like_sf"/>
</dbReference>
<feature type="compositionally biased region" description="Basic and acidic residues" evidence="10">
    <location>
        <begin position="986"/>
        <end position="997"/>
    </location>
</feature>
<dbReference type="GO" id="GO:0005524">
    <property type="term" value="F:ATP binding"/>
    <property type="evidence" value="ECO:0007669"/>
    <property type="project" value="UniProtKB-KW"/>
</dbReference>
<evidence type="ECO:0000256" key="6">
    <source>
        <dbReference type="ARBA" id="ARBA00022806"/>
    </source>
</evidence>
<evidence type="ECO:0000256" key="9">
    <source>
        <dbReference type="PROSITE-ProRule" id="PRU00175"/>
    </source>
</evidence>
<dbReference type="PROSITE" id="PS51192">
    <property type="entry name" value="HELICASE_ATP_BIND_1"/>
    <property type="match status" value="1"/>
</dbReference>
<dbReference type="InterPro" id="IPR017907">
    <property type="entry name" value="Znf_RING_CS"/>
</dbReference>
<dbReference type="OrthoDB" id="423559at2759"/>
<dbReference type="GO" id="GO:0008094">
    <property type="term" value="F:ATP-dependent activity, acting on DNA"/>
    <property type="evidence" value="ECO:0007669"/>
    <property type="project" value="TreeGrafter"/>
</dbReference>
<feature type="compositionally biased region" description="Basic residues" evidence="10">
    <location>
        <begin position="998"/>
        <end position="1007"/>
    </location>
</feature>
<organism evidence="14 15">
    <name type="scientific">Exophiala mesophila</name>
    <name type="common">Black yeast-like fungus</name>
    <dbReference type="NCBI Taxonomy" id="212818"/>
    <lineage>
        <taxon>Eukaryota</taxon>
        <taxon>Fungi</taxon>
        <taxon>Dikarya</taxon>
        <taxon>Ascomycota</taxon>
        <taxon>Pezizomycotina</taxon>
        <taxon>Eurotiomycetes</taxon>
        <taxon>Chaetothyriomycetidae</taxon>
        <taxon>Chaetothyriales</taxon>
        <taxon>Herpotrichiellaceae</taxon>
        <taxon>Exophiala</taxon>
    </lineage>
</organism>
<name>A0A438MWR4_EXOME</name>
<dbReference type="GO" id="GO:0005634">
    <property type="term" value="C:nucleus"/>
    <property type="evidence" value="ECO:0007669"/>
    <property type="project" value="TreeGrafter"/>
</dbReference>
<sequence length="1237" mass="136423">MEDAMADILVMDDPDIIRDELALYEGMLASLQEDFSSGSDPETQVALSDTRLRLDALRRQLRSITAAQTPDSTEMPIREHLHNNGLPVGSSSPSSISQISPSNSSDLSAGPRHQRPKEMTRGKRQRPHLFEESRRHSKSRRTSPSPSSHPSPSLSTTSLESLDLDNPTLTAIFRNNPDRAAREQEALAQIHERRQQEERDAEFALELSRDFASGSPTIPSPPSVPSQSSQSLFPTHATINRKRNSRADLSPKVEHASISSARNTEPTSSVLPSSSRGSRGFQSGGPSTAINADRNTFNSIKDQPAILSSTRRVNSPLPSRRPGNYAESDNSDSSLEEIPQADFVARPQPSSLSQSPRFPHQTRSYSWLNTGQPGFGMPGAFPGATPSMSVAGSSVYNSGPSMSVAGSSVYNSRPSIGPTSALGNVASSLQRFPVPQYKPAVPLYSADVAERMRDYDPTEEVKGLLKNIRPDEAIENPETTQPPPGLKAVLMPHQLKGLAWMRKMEESTNKGGILADDMGLGKTIQSIALILDRPPPENSHRPSLIVAPVALLLQWQREFEKMVRPSHRLNILIFHGASRNVAWADLKKYDVVLTTYGTLVTECKRLVAWQEKLKLVPDAVPTPAEQCSILGDKSHFHRIILDEAQNIKNRNAKGALASFRLISDYKWALTGTPMMNGPQELYSLIKFLGIKPYCDWNKFDRDIARPLTPKKSAFRMNDSFKNKAMRCLQALLRAVLLRRTKQSKINGKPILQLPPKHTSMERVAFNADELAFYQALEKKAQVQFNRYVANGSGGIGQNYSNMLVLLLRLRQACCHPRLVVDSTEFMVQLAGSLRPPDLKANAAALDPKVVSRLKALEAFECPICMDASENPAIFPCGHALCNDCLSRLVEQVSNTEEDGRPADPKCPHCRSRIDSRKITDAITFLQVHDPDREGLPSLEEDDDSDDDDDTDTDSDADGSDEGGDLSGFVVHDDFIDDSASDATANADRKQKGKESKKSKQSKKRKSQSAKPGGSSKSLAVLRKQGLKNKAAKKKYIRRLRKTFEPSAKTTKAMEILQEIRARGNKEKTIIFSNFTSLLDLLEVALSDYPEFRGYGRYDGSMSSDSRNAAVLEFTDNPDCLVILVSLRAGNAGLNLTAANHVIMMDPFWNPFVEFQAADRCYRIGQVREVTVHRVLISDQGFVGHDPETGATVEDRILALQERKRAIVDTALDEKAGSSLARLGVRELGYLFGLNSMG</sequence>